<sequence>MRIIWNVINAEPVGWLDPAASTPLIHHFVLVDPGLVLWNFISTTLGGKKIELIIGKLLEKTDLDGAIVNAQKPYNEGFLTKQEEDLLEDQAKLPVMVIDPCVRPLELKLAKWKFHKTTNKNANNEGYSGDLSRRSCSYTLISGWDKLREANNSSLTVSAMNQKFGRFEFKISLV</sequence>
<proteinExistence type="predicted"/>
<evidence type="ECO:0000313" key="1">
    <source>
        <dbReference type="EMBL" id="KAJ8444612.1"/>
    </source>
</evidence>
<dbReference type="InterPro" id="IPR005508">
    <property type="entry name" value="At2g31720-like"/>
</dbReference>
<gene>
    <name evidence="1" type="ORF">Cgig2_023675</name>
</gene>
<dbReference type="Proteomes" id="UP001153076">
    <property type="component" value="Unassembled WGS sequence"/>
</dbReference>
<keyword evidence="2" id="KW-1185">Reference proteome</keyword>
<dbReference type="GO" id="GO:0003677">
    <property type="term" value="F:DNA binding"/>
    <property type="evidence" value="ECO:0007669"/>
    <property type="project" value="InterPro"/>
</dbReference>
<dbReference type="PANTHER" id="PTHR31541:SF25">
    <property type="entry name" value="GAMMA-GLIADIN B"/>
    <property type="match status" value="1"/>
</dbReference>
<name>A0A9Q1QJK2_9CARY</name>
<comment type="caution">
    <text evidence="1">The sequence shown here is derived from an EMBL/GenBank/DDBJ whole genome shotgun (WGS) entry which is preliminary data.</text>
</comment>
<dbReference type="EMBL" id="JAKOGI010000092">
    <property type="protein sequence ID" value="KAJ8444612.1"/>
    <property type="molecule type" value="Genomic_DNA"/>
</dbReference>
<dbReference type="OrthoDB" id="1935604at2759"/>
<dbReference type="AlphaFoldDB" id="A0A9Q1QJK2"/>
<accession>A0A9Q1QJK2</accession>
<dbReference type="PANTHER" id="PTHR31541">
    <property type="entry name" value="B3 DOMAIN PLANT PROTEIN-RELATED"/>
    <property type="match status" value="1"/>
</dbReference>
<reference evidence="1" key="1">
    <citation type="submission" date="2022-04" db="EMBL/GenBank/DDBJ databases">
        <title>Carnegiea gigantea Genome sequencing and assembly v2.</title>
        <authorList>
            <person name="Copetti D."/>
            <person name="Sanderson M.J."/>
            <person name="Burquez A."/>
            <person name="Wojciechowski M.F."/>
        </authorList>
    </citation>
    <scope>NUCLEOTIDE SEQUENCE</scope>
    <source>
        <strain evidence="1">SGP5-SGP5p</strain>
        <tissue evidence="1">Aerial part</tissue>
    </source>
</reference>
<protein>
    <submittedName>
        <fullName evidence="1">Uncharacterized protein</fullName>
    </submittedName>
</protein>
<evidence type="ECO:0000313" key="2">
    <source>
        <dbReference type="Proteomes" id="UP001153076"/>
    </source>
</evidence>
<organism evidence="1 2">
    <name type="scientific">Carnegiea gigantea</name>
    <dbReference type="NCBI Taxonomy" id="171969"/>
    <lineage>
        <taxon>Eukaryota</taxon>
        <taxon>Viridiplantae</taxon>
        <taxon>Streptophyta</taxon>
        <taxon>Embryophyta</taxon>
        <taxon>Tracheophyta</taxon>
        <taxon>Spermatophyta</taxon>
        <taxon>Magnoliopsida</taxon>
        <taxon>eudicotyledons</taxon>
        <taxon>Gunneridae</taxon>
        <taxon>Pentapetalae</taxon>
        <taxon>Caryophyllales</taxon>
        <taxon>Cactineae</taxon>
        <taxon>Cactaceae</taxon>
        <taxon>Cactoideae</taxon>
        <taxon>Echinocereeae</taxon>
        <taxon>Carnegiea</taxon>
    </lineage>
</organism>